<name>A0A2I2L400_9VIRU</name>
<dbReference type="RefSeq" id="YP_009448549.1">
    <property type="nucleotide sequence ID" value="NC_036594.1"/>
</dbReference>
<proteinExistence type="predicted"/>
<gene>
    <name evidence="1" type="ORF">ORPV_343</name>
</gene>
<accession>A0A2I2L400</accession>
<dbReference type="GeneID" id="35382121"/>
<dbReference type="OrthoDB" id="41678at10239"/>
<protein>
    <submittedName>
        <fullName evidence="1">F-box domain-containing protein</fullName>
    </submittedName>
</protein>
<dbReference type="Proteomes" id="UP000236316">
    <property type="component" value="Segment"/>
</dbReference>
<organism evidence="1">
    <name type="scientific">Orpheovirus IHUMI-LCC2</name>
    <dbReference type="NCBI Taxonomy" id="2023057"/>
    <lineage>
        <taxon>Viruses</taxon>
        <taxon>Varidnaviria</taxon>
        <taxon>Bamfordvirae</taxon>
        <taxon>Nucleocytoviricota</taxon>
        <taxon>Megaviricetes</taxon>
        <taxon>Pimascovirales</taxon>
        <taxon>Ocovirineae</taxon>
        <taxon>Orpheoviridae</taxon>
        <taxon>Alphaorpheovirus</taxon>
        <taxon>Alphaorpheovirus massiliense</taxon>
    </lineage>
</organism>
<reference evidence="1" key="1">
    <citation type="submission" date="2017-08" db="EMBL/GenBank/DDBJ databases">
        <authorList>
            <consortium name="Urmite Genomes"/>
        </authorList>
    </citation>
    <scope>NUCLEOTIDE SEQUENCE [LARGE SCALE GENOMIC DNA]</scope>
    <source>
        <strain evidence="1">IHUMI-LCC2</strain>
    </source>
</reference>
<dbReference type="KEGG" id="vg:35382121"/>
<sequence length="264" mass="31474">MNYDTNRNAYNRRRNPVYIEKRLADAKRIITNENLPPELSYDILKRVPGEKLVQFCTLDNKTRERCNDIGIWNDKVENDFGLSIPSYVNVIDYVKQLYSPASYWDYYLEIFYIIDQHDRVLDAELYHYMLLVSSLVLNEYNISIDVENSYIEDVVINKKLRGYNLYLKVTPNEIYKYGNMLNLLQNIIIKNITTKDITNLKYKIVNKDEVGNDWYRIEVKNYTDASNSSGIMERYYFYDMSSLLHIIDREDNEETYEIVDLSNQ</sequence>
<evidence type="ECO:0000313" key="1">
    <source>
        <dbReference type="EMBL" id="SNW62247.1"/>
    </source>
</evidence>
<keyword evidence="2" id="KW-1185">Reference proteome</keyword>
<dbReference type="EMBL" id="LT906555">
    <property type="protein sequence ID" value="SNW62247.1"/>
    <property type="molecule type" value="Genomic_DNA"/>
</dbReference>
<evidence type="ECO:0000313" key="2">
    <source>
        <dbReference type="Proteomes" id="UP000236316"/>
    </source>
</evidence>